<name>A0A7G9QNQ1_9SPHI</name>
<protein>
    <submittedName>
        <fullName evidence="1">DUF3471 domain-containing protein</fullName>
    </submittedName>
</protein>
<reference evidence="1 2" key="1">
    <citation type="submission" date="2020-08" db="EMBL/GenBank/DDBJ databases">
        <title>Genome sequence of Pedobacter roseus KACC 11594T.</title>
        <authorList>
            <person name="Hyun D.-W."/>
            <person name="Bae J.-W."/>
        </authorList>
    </citation>
    <scope>NUCLEOTIDE SEQUENCE [LARGE SCALE GENOMIC DNA]</scope>
    <source>
        <strain evidence="1 2">KACC 11594</strain>
    </source>
</reference>
<keyword evidence="2" id="KW-1185">Reference proteome</keyword>
<sequence>MTIASVTNHELDSYQGKYQLTPELVLTIIREGKKVFASATGPSKIEAFAETASKFVFKDIQATMEFIKDKAGEVREMIFIQGDTVHAKKL</sequence>
<dbReference type="Proteomes" id="UP000515806">
    <property type="component" value="Chromosome"/>
</dbReference>
<gene>
    <name evidence="1" type="ORF">H9L23_02555</name>
</gene>
<proteinExistence type="predicted"/>
<dbReference type="EMBL" id="CP060723">
    <property type="protein sequence ID" value="QNN44976.1"/>
    <property type="molecule type" value="Genomic_DNA"/>
</dbReference>
<dbReference type="AlphaFoldDB" id="A0A7G9QNQ1"/>
<evidence type="ECO:0000313" key="2">
    <source>
        <dbReference type="Proteomes" id="UP000515806"/>
    </source>
</evidence>
<organism evidence="1 2">
    <name type="scientific">Pedobacter roseus</name>
    <dbReference type="NCBI Taxonomy" id="336820"/>
    <lineage>
        <taxon>Bacteria</taxon>
        <taxon>Pseudomonadati</taxon>
        <taxon>Bacteroidota</taxon>
        <taxon>Sphingobacteriia</taxon>
        <taxon>Sphingobacteriales</taxon>
        <taxon>Sphingobacteriaceae</taxon>
        <taxon>Pedobacter</taxon>
    </lineage>
</organism>
<evidence type="ECO:0000313" key="1">
    <source>
        <dbReference type="EMBL" id="QNN44976.1"/>
    </source>
</evidence>
<dbReference type="KEGG" id="proe:H9L23_02555"/>
<accession>A0A7G9QNQ1</accession>